<keyword evidence="2" id="KW-1185">Reference proteome</keyword>
<dbReference type="Proteomes" id="UP000028500">
    <property type="component" value="Unassembled WGS sequence"/>
</dbReference>
<protein>
    <submittedName>
        <fullName evidence="1">Uncharacterized protein</fullName>
    </submittedName>
</protein>
<organism evidence="1 2">
    <name type="scientific">Xenorhabdus bovienii str. kraussei Quebec</name>
    <dbReference type="NCBI Taxonomy" id="1398203"/>
    <lineage>
        <taxon>Bacteria</taxon>
        <taxon>Pseudomonadati</taxon>
        <taxon>Pseudomonadota</taxon>
        <taxon>Gammaproteobacteria</taxon>
        <taxon>Enterobacterales</taxon>
        <taxon>Morganellaceae</taxon>
        <taxon>Xenorhabdus</taxon>
    </lineage>
</organism>
<dbReference type="HOGENOM" id="CLU_2959864_0_0_6"/>
<proteinExistence type="predicted"/>
<evidence type="ECO:0000313" key="2">
    <source>
        <dbReference type="Proteomes" id="UP000028500"/>
    </source>
</evidence>
<dbReference type="AlphaFoldDB" id="A0A077PCZ8"/>
<evidence type="ECO:0000313" key="1">
    <source>
        <dbReference type="EMBL" id="CDH18546.1"/>
    </source>
</evidence>
<accession>A0A077PCZ8</accession>
<comment type="caution">
    <text evidence="1">The sequence shown here is derived from an EMBL/GenBank/DDBJ whole genome shotgun (WGS) entry which is preliminary data.</text>
</comment>
<reference evidence="1" key="1">
    <citation type="submission" date="2013-07" db="EMBL/GenBank/DDBJ databases">
        <title>Sub-species coevolution in mutualistic symbiosis.</title>
        <authorList>
            <person name="Murfin K."/>
            <person name="Klassen J."/>
            <person name="Lee M."/>
            <person name="Forst S."/>
            <person name="Stock P."/>
            <person name="Goodrich-Blair H."/>
        </authorList>
    </citation>
    <scope>NUCLEOTIDE SEQUENCE [LARGE SCALE GENOMIC DNA]</scope>
    <source>
        <strain evidence="1">Kraussei Quebec</strain>
    </source>
</reference>
<sequence>MLQKLFHYDTNFIGEITLNEKSHKLKNKFIYNTMQSYLMELILKCDSSNKVLFIVKQNL</sequence>
<gene>
    <name evidence="1" type="ORF">XBKQ1_1320001</name>
</gene>
<dbReference type="EMBL" id="CBSY010000038">
    <property type="protein sequence ID" value="CDH18546.1"/>
    <property type="molecule type" value="Genomic_DNA"/>
</dbReference>
<name>A0A077PCZ8_XENBV</name>